<feature type="domain" description="DUF4097" evidence="1">
    <location>
        <begin position="148"/>
        <end position="264"/>
    </location>
</feature>
<sequence length="268" mass="28308">SPFAAAAQVEEQTFALTADGSVSVDNSAGETVIHAWDKEEVRMITTRKGSGADKIEIIIDAGEDYLQIETEYPVFSWFRRPRVNYELWVPQGATLRIIASSGDIQIEGQRSDVRVNASSGNIELADIWGTIDAGTSSGSIRAEDSKGDIIAGSSSGSIRILGVEATEGELNDVRVGASSGSIVLKDIEANIDAETSSGGISIDNSQGNISASCSSGDIKIVEAQGAVQSLKTSSGKIYVELEEVDEDASQMSFQSSSGDISLFFPKDI</sequence>
<dbReference type="AlphaFoldDB" id="X1TMI0"/>
<evidence type="ECO:0000313" key="2">
    <source>
        <dbReference type="EMBL" id="GAI92566.1"/>
    </source>
</evidence>
<dbReference type="EMBL" id="BARW01021839">
    <property type="protein sequence ID" value="GAI92566.1"/>
    <property type="molecule type" value="Genomic_DNA"/>
</dbReference>
<feature type="non-terminal residue" evidence="2">
    <location>
        <position position="268"/>
    </location>
</feature>
<dbReference type="InterPro" id="IPR025164">
    <property type="entry name" value="Toastrack_DUF4097"/>
</dbReference>
<organism evidence="2">
    <name type="scientific">marine sediment metagenome</name>
    <dbReference type="NCBI Taxonomy" id="412755"/>
    <lineage>
        <taxon>unclassified sequences</taxon>
        <taxon>metagenomes</taxon>
        <taxon>ecological metagenomes</taxon>
    </lineage>
</organism>
<name>X1TMI0_9ZZZZ</name>
<protein>
    <recommendedName>
        <fullName evidence="1">DUF4097 domain-containing protein</fullName>
    </recommendedName>
</protein>
<reference evidence="2" key="1">
    <citation type="journal article" date="2014" name="Front. Microbiol.">
        <title>High frequency of phylogenetically diverse reductive dehalogenase-homologous genes in deep subseafloor sedimentary metagenomes.</title>
        <authorList>
            <person name="Kawai M."/>
            <person name="Futagami T."/>
            <person name="Toyoda A."/>
            <person name="Takaki Y."/>
            <person name="Nishi S."/>
            <person name="Hori S."/>
            <person name="Arai W."/>
            <person name="Tsubouchi T."/>
            <person name="Morono Y."/>
            <person name="Uchiyama I."/>
            <person name="Ito T."/>
            <person name="Fujiyama A."/>
            <person name="Inagaki F."/>
            <person name="Takami H."/>
        </authorList>
    </citation>
    <scope>NUCLEOTIDE SEQUENCE</scope>
    <source>
        <strain evidence="2">Expedition CK06-06</strain>
    </source>
</reference>
<evidence type="ECO:0000259" key="1">
    <source>
        <dbReference type="Pfam" id="PF13349"/>
    </source>
</evidence>
<gene>
    <name evidence="2" type="ORF">S12H4_36606</name>
</gene>
<dbReference type="Pfam" id="PF13349">
    <property type="entry name" value="DUF4097"/>
    <property type="match status" value="1"/>
</dbReference>
<comment type="caution">
    <text evidence="2">The sequence shown here is derived from an EMBL/GenBank/DDBJ whole genome shotgun (WGS) entry which is preliminary data.</text>
</comment>
<proteinExistence type="predicted"/>
<accession>X1TMI0</accession>
<feature type="non-terminal residue" evidence="2">
    <location>
        <position position="1"/>
    </location>
</feature>